<evidence type="ECO:0000313" key="1">
    <source>
        <dbReference type="EMBL" id="MCU7695065.1"/>
    </source>
</evidence>
<organism evidence="1 2">
    <name type="scientific">Haoranjiania flava</name>
    <dbReference type="NCBI Taxonomy" id="1856322"/>
    <lineage>
        <taxon>Bacteria</taxon>
        <taxon>Pseudomonadati</taxon>
        <taxon>Bacteroidota</taxon>
        <taxon>Chitinophagia</taxon>
        <taxon>Chitinophagales</taxon>
        <taxon>Chitinophagaceae</taxon>
        <taxon>Haoranjiania</taxon>
    </lineage>
</organism>
<sequence>MRSKIILCYLLLLSGEYDYRITGESIDFGYLSIIGPVKLNFSYSNAIGGWRGFFSFGHKF</sequence>
<proteinExistence type="predicted"/>
<keyword evidence="2" id="KW-1185">Reference proteome</keyword>
<dbReference type="Proteomes" id="UP001209317">
    <property type="component" value="Unassembled WGS sequence"/>
</dbReference>
<dbReference type="EMBL" id="JAOTPL010000018">
    <property type="protein sequence ID" value="MCU7695065.1"/>
    <property type="molecule type" value="Genomic_DNA"/>
</dbReference>
<protein>
    <submittedName>
        <fullName evidence="1">Uncharacterized protein</fullName>
    </submittedName>
</protein>
<evidence type="ECO:0000313" key="2">
    <source>
        <dbReference type="Proteomes" id="UP001209317"/>
    </source>
</evidence>
<accession>A0AAE3IN45</accession>
<dbReference type="AlphaFoldDB" id="A0AAE3IN45"/>
<comment type="caution">
    <text evidence="1">The sequence shown here is derived from an EMBL/GenBank/DDBJ whole genome shotgun (WGS) entry which is preliminary data.</text>
</comment>
<dbReference type="RefSeq" id="WP_263038552.1">
    <property type="nucleotide sequence ID" value="NZ_JAOTPL010000018.1"/>
</dbReference>
<reference evidence="1" key="1">
    <citation type="submission" date="2022-10" db="EMBL/GenBank/DDBJ databases">
        <authorList>
            <person name="Kim H.S."/>
            <person name="Kim J.-S."/>
            <person name="Suh M.K."/>
            <person name="Eom M.K."/>
            <person name="Lee J.-S."/>
        </authorList>
    </citation>
    <scope>NUCLEOTIDE SEQUENCE</scope>
    <source>
        <strain evidence="1">LIP-5</strain>
    </source>
</reference>
<name>A0AAE3IN45_9BACT</name>
<gene>
    <name evidence="1" type="ORF">OD355_11100</name>
</gene>